<gene>
    <name evidence="1" type="ORF">OIU84_021428</name>
</gene>
<accession>A0AAD6KUK7</accession>
<reference evidence="1 2" key="1">
    <citation type="journal article" date="2023" name="Int. J. Mol. Sci.">
        <title>De Novo Assembly and Annotation of 11 Diverse Shrub Willow (Salix) Genomes Reveals Novel Gene Organization in Sex-Linked Regions.</title>
        <authorList>
            <person name="Hyden B."/>
            <person name="Feng K."/>
            <person name="Yates T.B."/>
            <person name="Jawdy S."/>
            <person name="Cereghino C."/>
            <person name="Smart L.B."/>
            <person name="Muchero W."/>
        </authorList>
    </citation>
    <scope>NUCLEOTIDE SEQUENCE [LARGE SCALE GENOMIC DNA]</scope>
    <source>
        <tissue evidence="1">Shoot tip</tissue>
    </source>
</reference>
<evidence type="ECO:0000313" key="1">
    <source>
        <dbReference type="EMBL" id="KAJ6430011.1"/>
    </source>
</evidence>
<evidence type="ECO:0000313" key="2">
    <source>
        <dbReference type="Proteomes" id="UP001162972"/>
    </source>
</evidence>
<dbReference type="SUPFAM" id="SSF51735">
    <property type="entry name" value="NAD(P)-binding Rossmann-fold domains"/>
    <property type="match status" value="1"/>
</dbReference>
<dbReference type="Proteomes" id="UP001162972">
    <property type="component" value="Chromosome 8"/>
</dbReference>
<keyword evidence="2" id="KW-1185">Reference proteome</keyword>
<proteinExistence type="predicted"/>
<protein>
    <submittedName>
        <fullName evidence="1">Uncharacterized protein</fullName>
    </submittedName>
</protein>
<comment type="caution">
    <text evidence="1">The sequence shown here is derived from an EMBL/GenBank/DDBJ whole genome shotgun (WGS) entry which is preliminary data.</text>
</comment>
<dbReference type="InterPro" id="IPR036291">
    <property type="entry name" value="NAD(P)-bd_dom_sf"/>
</dbReference>
<organism evidence="1 2">
    <name type="scientific">Salix udensis</name>
    <dbReference type="NCBI Taxonomy" id="889485"/>
    <lineage>
        <taxon>Eukaryota</taxon>
        <taxon>Viridiplantae</taxon>
        <taxon>Streptophyta</taxon>
        <taxon>Embryophyta</taxon>
        <taxon>Tracheophyta</taxon>
        <taxon>Spermatophyta</taxon>
        <taxon>Magnoliopsida</taxon>
        <taxon>eudicotyledons</taxon>
        <taxon>Gunneridae</taxon>
        <taxon>Pentapetalae</taxon>
        <taxon>rosids</taxon>
        <taxon>fabids</taxon>
        <taxon>Malpighiales</taxon>
        <taxon>Salicaceae</taxon>
        <taxon>Saliceae</taxon>
        <taxon>Salix</taxon>
    </lineage>
</organism>
<sequence length="69" mass="7267">MAPTHAMQVYFWRGRVALVTGGDSGIGRSVCYHSTLEGAISIAAGLGFDKNFQGVADQVVSEHGRIDTG</sequence>
<name>A0AAD6KUK7_9ROSI</name>
<dbReference type="Gene3D" id="3.40.50.720">
    <property type="entry name" value="NAD(P)-binding Rossmann-like Domain"/>
    <property type="match status" value="1"/>
</dbReference>
<dbReference type="EMBL" id="JAPFFJ010000004">
    <property type="protein sequence ID" value="KAJ6430011.1"/>
    <property type="molecule type" value="Genomic_DNA"/>
</dbReference>
<dbReference type="AlphaFoldDB" id="A0AAD6KUK7"/>